<dbReference type="Proteomes" id="UP000015241">
    <property type="component" value="Unassembled WGS sequence"/>
</dbReference>
<evidence type="ECO:0000313" key="3">
    <source>
        <dbReference type="EMBL" id="EPT01248.1"/>
    </source>
</evidence>
<feature type="compositionally biased region" description="Basic residues" evidence="1">
    <location>
        <begin position="153"/>
        <end position="163"/>
    </location>
</feature>
<protein>
    <recommendedName>
        <fullName evidence="2">DUF6532 domain-containing protein</fullName>
    </recommendedName>
</protein>
<accession>S8E9F5</accession>
<evidence type="ECO:0000313" key="4">
    <source>
        <dbReference type="Proteomes" id="UP000015241"/>
    </source>
</evidence>
<feature type="compositionally biased region" description="Low complexity" evidence="1">
    <location>
        <begin position="309"/>
        <end position="318"/>
    </location>
</feature>
<feature type="compositionally biased region" description="Basic and acidic residues" evidence="1">
    <location>
        <begin position="53"/>
        <end position="69"/>
    </location>
</feature>
<feature type="compositionally biased region" description="Polar residues" evidence="1">
    <location>
        <begin position="114"/>
        <end position="139"/>
    </location>
</feature>
<dbReference type="AlphaFoldDB" id="S8E9F5"/>
<dbReference type="InParanoid" id="S8E9F5"/>
<feature type="region of interest" description="Disordered" evidence="1">
    <location>
        <begin position="1"/>
        <end position="334"/>
    </location>
</feature>
<keyword evidence="4" id="KW-1185">Reference proteome</keyword>
<reference evidence="3 4" key="1">
    <citation type="journal article" date="2012" name="Science">
        <title>The Paleozoic origin of enzymatic lignin decomposition reconstructed from 31 fungal genomes.</title>
        <authorList>
            <person name="Floudas D."/>
            <person name="Binder M."/>
            <person name="Riley R."/>
            <person name="Barry K."/>
            <person name="Blanchette R.A."/>
            <person name="Henrissat B."/>
            <person name="Martinez A.T."/>
            <person name="Otillar R."/>
            <person name="Spatafora J.W."/>
            <person name="Yadav J.S."/>
            <person name="Aerts A."/>
            <person name="Benoit I."/>
            <person name="Boyd A."/>
            <person name="Carlson A."/>
            <person name="Copeland A."/>
            <person name="Coutinho P.M."/>
            <person name="de Vries R.P."/>
            <person name="Ferreira P."/>
            <person name="Findley K."/>
            <person name="Foster B."/>
            <person name="Gaskell J."/>
            <person name="Glotzer D."/>
            <person name="Gorecki P."/>
            <person name="Heitman J."/>
            <person name="Hesse C."/>
            <person name="Hori C."/>
            <person name="Igarashi K."/>
            <person name="Jurgens J.A."/>
            <person name="Kallen N."/>
            <person name="Kersten P."/>
            <person name="Kohler A."/>
            <person name="Kuees U."/>
            <person name="Kumar T.K.A."/>
            <person name="Kuo A."/>
            <person name="LaButti K."/>
            <person name="Larrondo L.F."/>
            <person name="Lindquist E."/>
            <person name="Ling A."/>
            <person name="Lombard V."/>
            <person name="Lucas S."/>
            <person name="Lundell T."/>
            <person name="Martin R."/>
            <person name="McLaughlin D.J."/>
            <person name="Morgenstern I."/>
            <person name="Morin E."/>
            <person name="Murat C."/>
            <person name="Nagy L.G."/>
            <person name="Nolan M."/>
            <person name="Ohm R.A."/>
            <person name="Patyshakuliyeva A."/>
            <person name="Rokas A."/>
            <person name="Ruiz-Duenas F.J."/>
            <person name="Sabat G."/>
            <person name="Salamov A."/>
            <person name="Samejima M."/>
            <person name="Schmutz J."/>
            <person name="Slot J.C."/>
            <person name="St John F."/>
            <person name="Stenlid J."/>
            <person name="Sun H."/>
            <person name="Sun S."/>
            <person name="Syed K."/>
            <person name="Tsang A."/>
            <person name="Wiebenga A."/>
            <person name="Young D."/>
            <person name="Pisabarro A."/>
            <person name="Eastwood D.C."/>
            <person name="Martin F."/>
            <person name="Cullen D."/>
            <person name="Grigoriev I.V."/>
            <person name="Hibbett D.S."/>
        </authorList>
    </citation>
    <scope>NUCLEOTIDE SEQUENCE</scope>
    <source>
        <strain evidence="4">FP-58527</strain>
    </source>
</reference>
<dbReference type="InterPro" id="IPR045341">
    <property type="entry name" value="DUF6532"/>
</dbReference>
<evidence type="ECO:0000256" key="1">
    <source>
        <dbReference type="SAM" id="MobiDB-lite"/>
    </source>
</evidence>
<feature type="compositionally biased region" description="Low complexity" evidence="1">
    <location>
        <begin position="26"/>
        <end position="40"/>
    </location>
</feature>
<evidence type="ECO:0000259" key="2">
    <source>
        <dbReference type="Pfam" id="PF20149"/>
    </source>
</evidence>
<feature type="compositionally biased region" description="Low complexity" evidence="1">
    <location>
        <begin position="274"/>
        <end position="287"/>
    </location>
</feature>
<feature type="region of interest" description="Disordered" evidence="1">
    <location>
        <begin position="385"/>
        <end position="423"/>
    </location>
</feature>
<gene>
    <name evidence="3" type="ORF">FOMPIDRAFT_1016000</name>
</gene>
<proteinExistence type="predicted"/>
<dbReference type="OrthoDB" id="3225557at2759"/>
<dbReference type="EMBL" id="KE504143">
    <property type="protein sequence ID" value="EPT01248.1"/>
    <property type="molecule type" value="Genomic_DNA"/>
</dbReference>
<feature type="domain" description="DUF6532" evidence="2">
    <location>
        <begin position="530"/>
        <end position="740"/>
    </location>
</feature>
<dbReference type="HOGENOM" id="CLU_346130_0_0_1"/>
<dbReference type="Pfam" id="PF20149">
    <property type="entry name" value="DUF6532"/>
    <property type="match status" value="1"/>
</dbReference>
<name>S8E9F5_FOMSC</name>
<organism evidence="3 4">
    <name type="scientific">Fomitopsis schrenkii</name>
    <name type="common">Brown rot fungus</name>
    <dbReference type="NCBI Taxonomy" id="2126942"/>
    <lineage>
        <taxon>Eukaryota</taxon>
        <taxon>Fungi</taxon>
        <taxon>Dikarya</taxon>
        <taxon>Basidiomycota</taxon>
        <taxon>Agaricomycotina</taxon>
        <taxon>Agaricomycetes</taxon>
        <taxon>Polyporales</taxon>
        <taxon>Fomitopsis</taxon>
    </lineage>
</organism>
<sequence length="816" mass="88753">MAPSRSSKTRRSKPAPAKSGAQHANEGSPLAPAASESEPAQHTTTADHLSLTDIEKELKALHRSEREAEAQVQQEEWSNPKVSGPRAAKTRAYADKAWLRNVKRQGGTHPETAGEQTTAPSPSEQRAQEQTVGTKNLPKTRTAAMPATNAASRPKRQVNKARTSRISIQEADDLDSDREPDLHSAVVGERVQAIVSGGEDQDSASLYEISDSASDAEELSDAEREGEEDFGIEKVLTAVVVTTGRRQPPPAPEESDPSDNSEYAYPSDLEQDISDSSASAQASDGAQTESDAEWKEYIARRARRKMAKKMAQSKSSQAENNMTANDHTSAERAGPGIAQTVSKVATVQDTHNVKIVQLPPQSASKGPSKLAIHLGHVGRAGIVWPKKKLARRAPSTDEEGRGPGSNGSSEGFDPTPKRKVKYRRVTKAAKEIGKMTGDTDTVKVTGNLGNKFDGEASKTLDVQLVKYQAGAADAAQPKSDVDKGGRRWPPETHLTYVTGSSTRIVGLNSQQSPHVHKLLSAAIESPLPRVLMTVNAFPSKAERPPMFLDILVEQATELHLNEIVLCLLDDSIYVQHLMQIPVDRMCTLRGPLFIAARDKLWEAYGLKAIEHNQVMLKKAVTNLLMDSVFIFPGRLENGRYVDVKHDLPFCAGPLIEVVNHLFLRPKAVSSLDKPEKVYKSSYTSGDRARELEIPAVMTAFVATIAGAAIREGLDGQRETHGFSAITQEKYYHGHLATLNALSPLGRHLILGYLYKEGMAFSSRDDAEGALSSSLVDPVTAGMSIKLYFLAVLTVHHPKTVSPRHCRIVVYEELCTA</sequence>
<dbReference type="STRING" id="743788.S8E9F5"/>
<feature type="compositionally biased region" description="Acidic residues" evidence="1">
    <location>
        <begin position="214"/>
        <end position="230"/>
    </location>
</feature>